<gene>
    <name evidence="1" type="ORF">ANASTE_00082</name>
</gene>
<proteinExistence type="predicted"/>
<dbReference type="OrthoDB" id="1778681at2"/>
<sequence>MAISTQGTILNITGTKGETAINIDVAIKSFPDLGAAPAAIEVTCLSDDSQKFIPGIKGMAAMEFVANYDASVFEQLVGAEGLDLTYKVNFGETEYSFSGKHNALIVGAGLNAAVDMKVVVLPGSKITKVA</sequence>
<accession>B1C5U4</accession>
<dbReference type="HOGENOM" id="CLU_1803703_0_0_9"/>
<comment type="caution">
    <text evidence="1">The sequence shown here is derived from an EMBL/GenBank/DDBJ whole genome shotgun (WGS) entry which is preliminary data.</text>
</comment>
<dbReference type="GeneID" id="98001405"/>
<evidence type="ECO:0000313" key="1">
    <source>
        <dbReference type="EMBL" id="EDS73513.1"/>
    </source>
</evidence>
<dbReference type="AlphaFoldDB" id="B1C5U4"/>
<name>B1C5U4_9FIRM</name>
<dbReference type="EMBL" id="ABIL02000003">
    <property type="protein sequence ID" value="EDS73513.1"/>
    <property type="molecule type" value="Genomic_DNA"/>
</dbReference>
<keyword evidence="2" id="KW-1185">Reference proteome</keyword>
<dbReference type="RefSeq" id="WP_007049538.1">
    <property type="nucleotide sequence ID" value="NZ_DS560017.1"/>
</dbReference>
<organism evidence="1 2">
    <name type="scientific">Anaerofustis stercorihominis DSM 17244</name>
    <dbReference type="NCBI Taxonomy" id="445971"/>
    <lineage>
        <taxon>Bacteria</taxon>
        <taxon>Bacillati</taxon>
        <taxon>Bacillota</taxon>
        <taxon>Clostridia</taxon>
        <taxon>Eubacteriales</taxon>
        <taxon>Eubacteriaceae</taxon>
        <taxon>Anaerofustis</taxon>
    </lineage>
</organism>
<dbReference type="STRING" id="445971.ANASTE_00082"/>
<dbReference type="eggNOG" id="ENOG5030CBC">
    <property type="taxonomic scope" value="Bacteria"/>
</dbReference>
<reference evidence="1" key="2">
    <citation type="submission" date="2013-08" db="EMBL/GenBank/DDBJ databases">
        <title>Draft genome sequence of Anaerofustis stercorihominis (DSM 17244).</title>
        <authorList>
            <person name="Sudarsanam P."/>
            <person name="Ley R."/>
            <person name="Guruge J."/>
            <person name="Turnbaugh P.J."/>
            <person name="Mahowald M."/>
            <person name="Liep D."/>
            <person name="Gordon J."/>
        </authorList>
    </citation>
    <scope>NUCLEOTIDE SEQUENCE</scope>
    <source>
        <strain evidence="1">DSM 17244</strain>
    </source>
</reference>
<dbReference type="Proteomes" id="UP000005178">
    <property type="component" value="Unassembled WGS sequence"/>
</dbReference>
<protein>
    <submittedName>
        <fullName evidence="1">Uncharacterized protein</fullName>
    </submittedName>
</protein>
<evidence type="ECO:0000313" key="2">
    <source>
        <dbReference type="Proteomes" id="UP000005178"/>
    </source>
</evidence>
<reference evidence="1" key="1">
    <citation type="submission" date="2008-01" db="EMBL/GenBank/DDBJ databases">
        <authorList>
            <person name="Fulton L."/>
            <person name="Clifton S."/>
            <person name="Fulton B."/>
            <person name="Xu J."/>
            <person name="Minx P."/>
            <person name="Pepin K.H."/>
            <person name="Johnson M."/>
            <person name="Thiruvilangam P."/>
            <person name="Bhonagiri V."/>
            <person name="Nash W.E."/>
            <person name="Mardis E.R."/>
            <person name="Wilson R.K."/>
        </authorList>
    </citation>
    <scope>NUCLEOTIDE SEQUENCE [LARGE SCALE GENOMIC DNA]</scope>
    <source>
        <strain evidence="1">DSM 17244</strain>
    </source>
</reference>